<evidence type="ECO:0000313" key="3">
    <source>
        <dbReference type="Proteomes" id="UP000012960"/>
    </source>
</evidence>
<accession>A0A804KRP5</accession>
<reference evidence="1" key="1">
    <citation type="submission" date="2021-03" db="EMBL/GenBank/DDBJ databases">
        <authorList>
            <consortium name="Genoscope - CEA"/>
            <person name="William W."/>
        </authorList>
    </citation>
    <scope>NUCLEOTIDE SEQUENCE</scope>
    <source>
        <strain evidence="1">Doubled-haploid Pahang</strain>
    </source>
</reference>
<proteinExistence type="predicted"/>
<keyword evidence="3" id="KW-1185">Reference proteome</keyword>
<evidence type="ECO:0000313" key="1">
    <source>
        <dbReference type="EMBL" id="CAG1852254.1"/>
    </source>
</evidence>
<protein>
    <submittedName>
        <fullName evidence="1">(wild Malaysian banana) hypothetical protein</fullName>
    </submittedName>
</protein>
<dbReference type="Proteomes" id="UP000012960">
    <property type="component" value="Unplaced"/>
</dbReference>
<evidence type="ECO:0000313" key="2">
    <source>
        <dbReference type="EnsemblPlants" id="Ma10_p02260.1"/>
    </source>
</evidence>
<dbReference type="AlphaFoldDB" id="A0A804KRP5"/>
<sequence>MWSHWPWFHHAYNNKPKRHEVSPRRVRRPFLLCRRSFFLTAACIHWFRWRDVKLSDFENAKHRTYVDLRVINNTTTNSGMFDYVLFMFPLCT</sequence>
<dbReference type="EMBL" id="HG996476">
    <property type="protein sequence ID" value="CAG1852254.1"/>
    <property type="molecule type" value="Genomic_DNA"/>
</dbReference>
<reference evidence="2" key="2">
    <citation type="submission" date="2021-05" db="UniProtKB">
        <authorList>
            <consortium name="EnsemblPlants"/>
        </authorList>
    </citation>
    <scope>IDENTIFICATION</scope>
    <source>
        <strain evidence="2">subsp. malaccensis</strain>
    </source>
</reference>
<dbReference type="Gramene" id="Ma10_t02260.1">
    <property type="protein sequence ID" value="Ma10_p02260.1"/>
    <property type="gene ID" value="Ma10_g02260"/>
</dbReference>
<gene>
    <name evidence="1" type="ORF">GSMUA_101470.1</name>
</gene>
<name>A0A804KRP5_MUSAM</name>
<dbReference type="InParanoid" id="A0A804KRP5"/>
<organism evidence="2 3">
    <name type="scientific">Musa acuminata subsp. malaccensis</name>
    <name type="common">Wild banana</name>
    <name type="synonym">Musa malaccensis</name>
    <dbReference type="NCBI Taxonomy" id="214687"/>
    <lineage>
        <taxon>Eukaryota</taxon>
        <taxon>Viridiplantae</taxon>
        <taxon>Streptophyta</taxon>
        <taxon>Embryophyta</taxon>
        <taxon>Tracheophyta</taxon>
        <taxon>Spermatophyta</taxon>
        <taxon>Magnoliopsida</taxon>
        <taxon>Liliopsida</taxon>
        <taxon>Zingiberales</taxon>
        <taxon>Musaceae</taxon>
        <taxon>Musa</taxon>
    </lineage>
</organism>
<dbReference type="Gene3D" id="1.10.246.220">
    <property type="match status" value="1"/>
</dbReference>
<dbReference type="EnsemblPlants" id="Ma10_t02260.1">
    <property type="protein sequence ID" value="Ma10_p02260.1"/>
    <property type="gene ID" value="Ma10_g02260"/>
</dbReference>